<reference evidence="6" key="2">
    <citation type="journal article" date="2023" name="Science">
        <title>Genomic signatures of disease resistance in endangered staghorn corals.</title>
        <authorList>
            <person name="Vollmer S.V."/>
            <person name="Selwyn J.D."/>
            <person name="Despard B.A."/>
            <person name="Roesel C.L."/>
        </authorList>
    </citation>
    <scope>NUCLEOTIDE SEQUENCE</scope>
    <source>
        <strain evidence="6">K2</strain>
    </source>
</reference>
<evidence type="ECO:0000313" key="6">
    <source>
        <dbReference type="EMBL" id="KAK2557761.1"/>
    </source>
</evidence>
<dbReference type="AlphaFoldDB" id="A0AAD9V1I0"/>
<dbReference type="EMBL" id="JARQWQ010000048">
    <property type="protein sequence ID" value="KAK2557761.1"/>
    <property type="molecule type" value="Genomic_DNA"/>
</dbReference>
<accession>A0AAD9V1I0</accession>
<comment type="similarity">
    <text evidence="1">Belongs to the folate receptor family.</text>
</comment>
<dbReference type="InterPro" id="IPR004269">
    <property type="entry name" value="Folate_rcpt"/>
</dbReference>
<gene>
    <name evidence="6" type="ORF">P5673_020126</name>
</gene>
<reference evidence="6" key="1">
    <citation type="journal article" date="2023" name="G3 (Bethesda)">
        <title>Whole genome assembly and annotation of the endangered Caribbean coral Acropora cervicornis.</title>
        <authorList>
            <person name="Selwyn J.D."/>
            <person name="Vollmer S.V."/>
        </authorList>
    </citation>
    <scope>NUCLEOTIDE SEQUENCE</scope>
    <source>
        <strain evidence="6">K2</strain>
    </source>
</reference>
<feature type="signal peptide" evidence="4">
    <location>
        <begin position="1"/>
        <end position="17"/>
    </location>
</feature>
<dbReference type="Pfam" id="PF03024">
    <property type="entry name" value="Folate_rec"/>
    <property type="match status" value="1"/>
</dbReference>
<evidence type="ECO:0000256" key="1">
    <source>
        <dbReference type="ARBA" id="ARBA00007932"/>
    </source>
</evidence>
<name>A0AAD9V1I0_ACRCE</name>
<keyword evidence="3" id="KW-1015">Disulfide bond</keyword>
<evidence type="ECO:0000256" key="2">
    <source>
        <dbReference type="ARBA" id="ARBA00022729"/>
    </source>
</evidence>
<sequence length="243" mass="27090">MNIATLSLLVFISIAGAKRLEQLGNKCLPGNNHKLSPSPEKSLLGCEVYKEKSCCTSEFTEELANSPIHKIGNFSWTQCNNTLSPRCEAFMVHIECFYRCSHNAIFWRNPNYPSAIKHAPVCASFCDGWFDACKNDLTCAKSWISDFKMSAYGANTCKNPCKTFSQYFRGGKDLCENMWGMSFVYNGTDCLQLNFTLPNPNDDLVKKLFGGSNGKPKSRSLACISSFKITALVINFVAFLSLK</sequence>
<dbReference type="GO" id="GO:0009897">
    <property type="term" value="C:external side of plasma membrane"/>
    <property type="evidence" value="ECO:0007669"/>
    <property type="project" value="TreeGrafter"/>
</dbReference>
<comment type="caution">
    <text evidence="6">The sequence shown here is derived from an EMBL/GenBank/DDBJ whole genome shotgun (WGS) entry which is preliminary data.</text>
</comment>
<evidence type="ECO:0000313" key="7">
    <source>
        <dbReference type="Proteomes" id="UP001249851"/>
    </source>
</evidence>
<keyword evidence="2 4" id="KW-0732">Signal</keyword>
<evidence type="ECO:0000259" key="5">
    <source>
        <dbReference type="Pfam" id="PF03024"/>
    </source>
</evidence>
<feature type="domain" description="Folate receptor-like" evidence="5">
    <location>
        <begin position="27"/>
        <end position="190"/>
    </location>
</feature>
<dbReference type="PANTHER" id="PTHR10517">
    <property type="entry name" value="FOLATE RECEPTOR"/>
    <property type="match status" value="1"/>
</dbReference>
<dbReference type="GO" id="GO:0038023">
    <property type="term" value="F:signaling receptor activity"/>
    <property type="evidence" value="ECO:0007669"/>
    <property type="project" value="TreeGrafter"/>
</dbReference>
<keyword evidence="7" id="KW-1185">Reference proteome</keyword>
<feature type="chain" id="PRO_5042114587" evidence="4">
    <location>
        <begin position="18"/>
        <end position="243"/>
    </location>
</feature>
<dbReference type="InterPro" id="IPR018143">
    <property type="entry name" value="Folate_rcpt-like"/>
</dbReference>
<organism evidence="6 7">
    <name type="scientific">Acropora cervicornis</name>
    <name type="common">Staghorn coral</name>
    <dbReference type="NCBI Taxonomy" id="6130"/>
    <lineage>
        <taxon>Eukaryota</taxon>
        <taxon>Metazoa</taxon>
        <taxon>Cnidaria</taxon>
        <taxon>Anthozoa</taxon>
        <taxon>Hexacorallia</taxon>
        <taxon>Scleractinia</taxon>
        <taxon>Astrocoeniina</taxon>
        <taxon>Acroporidae</taxon>
        <taxon>Acropora</taxon>
    </lineage>
</organism>
<protein>
    <submittedName>
        <fullName evidence="6">Riboflavin-binding protein</fullName>
    </submittedName>
</protein>
<dbReference type="Proteomes" id="UP001249851">
    <property type="component" value="Unassembled WGS sequence"/>
</dbReference>
<dbReference type="GO" id="GO:0032217">
    <property type="term" value="F:riboflavin transmembrane transporter activity"/>
    <property type="evidence" value="ECO:0007669"/>
    <property type="project" value="TreeGrafter"/>
</dbReference>
<dbReference type="GO" id="GO:1902444">
    <property type="term" value="F:riboflavin binding"/>
    <property type="evidence" value="ECO:0007669"/>
    <property type="project" value="TreeGrafter"/>
</dbReference>
<evidence type="ECO:0000256" key="3">
    <source>
        <dbReference type="ARBA" id="ARBA00023157"/>
    </source>
</evidence>
<dbReference type="PANTHER" id="PTHR10517:SF19">
    <property type="entry name" value="RETBINDIN"/>
    <property type="match status" value="1"/>
</dbReference>
<proteinExistence type="inferred from homology"/>
<evidence type="ECO:0000256" key="4">
    <source>
        <dbReference type="SAM" id="SignalP"/>
    </source>
</evidence>